<evidence type="ECO:0000256" key="2">
    <source>
        <dbReference type="SAM" id="Phobius"/>
    </source>
</evidence>
<dbReference type="Proteomes" id="UP000766246">
    <property type="component" value="Unassembled WGS sequence"/>
</dbReference>
<dbReference type="EMBL" id="SVER01000067">
    <property type="protein sequence ID" value="MBE5920971.1"/>
    <property type="molecule type" value="Genomic_DNA"/>
</dbReference>
<organism evidence="4 5">
    <name type="scientific">Pseudobutyrivibrio ruminis</name>
    <dbReference type="NCBI Taxonomy" id="46206"/>
    <lineage>
        <taxon>Bacteria</taxon>
        <taxon>Bacillati</taxon>
        <taxon>Bacillota</taxon>
        <taxon>Clostridia</taxon>
        <taxon>Lachnospirales</taxon>
        <taxon>Lachnospiraceae</taxon>
        <taxon>Pseudobutyrivibrio</taxon>
    </lineage>
</organism>
<evidence type="ECO:0000313" key="4">
    <source>
        <dbReference type="EMBL" id="MBE5920971.1"/>
    </source>
</evidence>
<reference evidence="4" key="1">
    <citation type="submission" date="2019-04" db="EMBL/GenBank/DDBJ databases">
        <title>Evolution of Biomass-Degrading Anaerobic Consortia Revealed by Metagenomics.</title>
        <authorList>
            <person name="Peng X."/>
        </authorList>
    </citation>
    <scope>NUCLEOTIDE SEQUENCE</scope>
    <source>
        <strain evidence="4">SIG311</strain>
    </source>
</reference>
<dbReference type="InterPro" id="IPR026870">
    <property type="entry name" value="Zinc_ribbon_dom"/>
</dbReference>
<keyword evidence="1" id="KW-0175">Coiled coil</keyword>
<evidence type="ECO:0000313" key="5">
    <source>
        <dbReference type="Proteomes" id="UP000766246"/>
    </source>
</evidence>
<feature type="coiled-coil region" evidence="1">
    <location>
        <begin position="64"/>
        <end position="112"/>
    </location>
</feature>
<proteinExistence type="predicted"/>
<evidence type="ECO:0000256" key="1">
    <source>
        <dbReference type="SAM" id="Coils"/>
    </source>
</evidence>
<name>A0A927YS22_9FIRM</name>
<keyword evidence="2" id="KW-1133">Transmembrane helix</keyword>
<protein>
    <submittedName>
        <fullName evidence="4">Zinc-ribbon domain-containing protein</fullName>
    </submittedName>
</protein>
<feature type="domain" description="Zinc-ribbon" evidence="3">
    <location>
        <begin position="3"/>
        <end position="22"/>
    </location>
</feature>
<sequence>MVCNNCGSTIPDDSVFCQKCGNTIIKNDVGKTNAIGRKNVIITCICLVIIALLVGLNVFQFIVNKDKLTEFETLKETNTSLEDENDELNSTIANLQAELEKCEADASSYDDLINTIKYSTLGYASNNFHTDESILLVNKNDKNYTFNLTAYWSDGGNVSIDYDSFGPAAYVDFAQNSWNESTKMIVEPMHSGMTVVTFSNDVNRQTFDVIIIVE</sequence>
<evidence type="ECO:0000259" key="3">
    <source>
        <dbReference type="Pfam" id="PF13240"/>
    </source>
</evidence>
<gene>
    <name evidence="4" type="ORF">E7272_14195</name>
</gene>
<keyword evidence="2" id="KW-0812">Transmembrane</keyword>
<keyword evidence="2" id="KW-0472">Membrane</keyword>
<accession>A0A927YS22</accession>
<feature type="transmembrane region" description="Helical" evidence="2">
    <location>
        <begin position="40"/>
        <end position="63"/>
    </location>
</feature>
<dbReference type="Pfam" id="PF13240">
    <property type="entry name" value="Zn_Ribbon_1"/>
    <property type="match status" value="1"/>
</dbReference>
<dbReference type="AlphaFoldDB" id="A0A927YS22"/>
<comment type="caution">
    <text evidence="4">The sequence shown here is derived from an EMBL/GenBank/DDBJ whole genome shotgun (WGS) entry which is preliminary data.</text>
</comment>